<feature type="transmembrane region" description="Helical" evidence="1">
    <location>
        <begin position="26"/>
        <end position="44"/>
    </location>
</feature>
<evidence type="ECO:0000313" key="3">
    <source>
        <dbReference type="Proteomes" id="UP000651271"/>
    </source>
</evidence>
<keyword evidence="1" id="KW-1133">Transmembrane helix</keyword>
<keyword evidence="3" id="KW-1185">Reference proteome</keyword>
<evidence type="ECO:0000256" key="1">
    <source>
        <dbReference type="SAM" id="Phobius"/>
    </source>
</evidence>
<accession>A0ABR7YGW1</accession>
<protein>
    <submittedName>
        <fullName evidence="2">Uncharacterized protein</fullName>
    </submittedName>
</protein>
<sequence length="76" mass="8335">MALTTPNEGQMTKEIEEKTAKLPSTTYLAVAVTAMVASATLKCLCRDKDALFIGQWVAPFLLFGIYNKIVKTEGHD</sequence>
<dbReference type="RefSeq" id="WP_165292388.1">
    <property type="nucleotide sequence ID" value="NZ_JACOIJ010000030.1"/>
</dbReference>
<keyword evidence="1" id="KW-0812">Transmembrane</keyword>
<comment type="caution">
    <text evidence="2">The sequence shown here is derived from an EMBL/GenBank/DDBJ whole genome shotgun (WGS) entry which is preliminary data.</text>
</comment>
<name>A0ABR7YGW1_9SPHI</name>
<gene>
    <name evidence="2" type="ORF">H8B04_13355</name>
</gene>
<keyword evidence="1" id="KW-0472">Membrane</keyword>
<proteinExistence type="predicted"/>
<dbReference type="EMBL" id="JACOIJ010000030">
    <property type="protein sequence ID" value="MBD1430537.1"/>
    <property type="molecule type" value="Genomic_DNA"/>
</dbReference>
<dbReference type="Proteomes" id="UP000651271">
    <property type="component" value="Unassembled WGS sequence"/>
</dbReference>
<organism evidence="2 3">
    <name type="scientific">Sphingobacterium litopenaei</name>
    <dbReference type="NCBI Taxonomy" id="2763500"/>
    <lineage>
        <taxon>Bacteria</taxon>
        <taxon>Pseudomonadati</taxon>
        <taxon>Bacteroidota</taxon>
        <taxon>Sphingobacteriia</taxon>
        <taxon>Sphingobacteriales</taxon>
        <taxon>Sphingobacteriaceae</taxon>
        <taxon>Sphingobacterium</taxon>
    </lineage>
</organism>
<feature type="transmembrane region" description="Helical" evidence="1">
    <location>
        <begin position="51"/>
        <end position="69"/>
    </location>
</feature>
<reference evidence="2 3" key="1">
    <citation type="submission" date="2020-08" db="EMBL/GenBank/DDBJ databases">
        <title>Sphingobacterium sp. DN04309 isolated from aquaculture water.</title>
        <authorList>
            <person name="Zhang M."/>
        </authorList>
    </citation>
    <scope>NUCLEOTIDE SEQUENCE [LARGE SCALE GENOMIC DNA]</scope>
    <source>
        <strain evidence="2 3">DN04309</strain>
    </source>
</reference>
<evidence type="ECO:0000313" key="2">
    <source>
        <dbReference type="EMBL" id="MBD1430537.1"/>
    </source>
</evidence>